<comment type="caution">
    <text evidence="1">The sequence shown here is derived from an EMBL/GenBank/DDBJ whole genome shotgun (WGS) entry which is preliminary data.</text>
</comment>
<dbReference type="PANTHER" id="PTHR34130:SF3">
    <property type="entry name" value="DUF1645 FAMILY PROTEIN"/>
    <property type="match status" value="1"/>
</dbReference>
<proteinExistence type="predicted"/>
<evidence type="ECO:0000313" key="2">
    <source>
        <dbReference type="Proteomes" id="UP001604277"/>
    </source>
</evidence>
<dbReference type="PANTHER" id="PTHR34130">
    <property type="entry name" value="OS08G0243800 PROTEIN"/>
    <property type="match status" value="1"/>
</dbReference>
<dbReference type="Proteomes" id="UP001604277">
    <property type="component" value="Unassembled WGS sequence"/>
</dbReference>
<dbReference type="EMBL" id="JBFOLJ010000003">
    <property type="protein sequence ID" value="KAL2549584.1"/>
    <property type="molecule type" value="Genomic_DNA"/>
</dbReference>
<evidence type="ECO:0000313" key="1">
    <source>
        <dbReference type="EMBL" id="KAL2549584.1"/>
    </source>
</evidence>
<protein>
    <submittedName>
        <fullName evidence="1">Uncharacterized protein</fullName>
    </submittedName>
</protein>
<organism evidence="1 2">
    <name type="scientific">Forsythia ovata</name>
    <dbReference type="NCBI Taxonomy" id="205694"/>
    <lineage>
        <taxon>Eukaryota</taxon>
        <taxon>Viridiplantae</taxon>
        <taxon>Streptophyta</taxon>
        <taxon>Embryophyta</taxon>
        <taxon>Tracheophyta</taxon>
        <taxon>Spermatophyta</taxon>
        <taxon>Magnoliopsida</taxon>
        <taxon>eudicotyledons</taxon>
        <taxon>Gunneridae</taxon>
        <taxon>Pentapetalae</taxon>
        <taxon>asterids</taxon>
        <taxon>lamiids</taxon>
        <taxon>Lamiales</taxon>
        <taxon>Oleaceae</taxon>
        <taxon>Forsythieae</taxon>
        <taxon>Forsythia</taxon>
    </lineage>
</organism>
<name>A0ABD1WIT3_9LAMI</name>
<reference evidence="2" key="1">
    <citation type="submission" date="2024-07" db="EMBL/GenBank/DDBJ databases">
        <title>Two chromosome-level genome assemblies of Korean endemic species Abeliophyllum distichum and Forsythia ovata (Oleaceae).</title>
        <authorList>
            <person name="Jang H."/>
        </authorList>
    </citation>
    <scope>NUCLEOTIDE SEQUENCE [LARGE SCALE GENOMIC DNA]</scope>
</reference>
<gene>
    <name evidence="1" type="ORF">Fot_11114</name>
</gene>
<accession>A0ABD1WIT3</accession>
<dbReference type="AlphaFoldDB" id="A0ABD1WIT3"/>
<sequence>MQDTRDDDAEDTLSLCDLPMYSDTCAECETQSSSSLSSSEQDHFEFFSGEFDPPITNISPQNIIFCGKLIPYKQPVPVKESNLDVESNQKRGGAGCSRDVCSKNGTKNSCVNKNVNKFHVKRDEGYEFGVQKISILTSSEKAKWYSFLFGITRFSTEIELRDMKNRQSRRRRHTRPSSPIFINYTSCDDKVSVGKNKGMGLWGLIKALSCIPQV</sequence>
<keyword evidence="2" id="KW-1185">Reference proteome</keyword>